<evidence type="ECO:0000256" key="8">
    <source>
        <dbReference type="ARBA" id="ARBA00023211"/>
    </source>
</evidence>
<evidence type="ECO:0000256" key="7">
    <source>
        <dbReference type="ARBA" id="ARBA00022842"/>
    </source>
</evidence>
<dbReference type="Proteomes" id="UP000826725">
    <property type="component" value="Chromosome"/>
</dbReference>
<keyword evidence="9 11" id="KW-0456">Lyase</keyword>
<keyword evidence="5 11" id="KW-0686">Riboflavin biosynthesis</keyword>
<dbReference type="AlphaFoldDB" id="A0A8D5JEC2"/>
<feature type="binding site" evidence="11">
    <location>
        <begin position="150"/>
        <end position="154"/>
    </location>
    <ligand>
        <name>D-ribulose 5-phosphate</name>
        <dbReference type="ChEBI" id="CHEBI:58121"/>
    </ligand>
</feature>
<sequence length="211" mass="23228">MNQSLEVQFGTWRNRVESALAALRTGDGVLLVDDEDRENEGDLIYSTDHLTPEQMALMIRECSGIVCLCLTDERADALKLRPMVEKNNSRNKTAYTISIEARNGVTTGVSAADRVTTIKTAVNRNAKPEDLCHPGHVFPLRAQSGGVCSRRGHTEGTVDLMRLAGLDPSGILCELTNSDGTMARLPEIMAFAENHKMVVLTIDDIVKYRLQ</sequence>
<dbReference type="GO" id="GO:0000287">
    <property type="term" value="F:magnesium ion binding"/>
    <property type="evidence" value="ECO:0007669"/>
    <property type="project" value="UniProtKB-UniRule"/>
</dbReference>
<name>A0A8D5JEC2_9BACT</name>
<evidence type="ECO:0000256" key="2">
    <source>
        <dbReference type="ARBA" id="ARBA00011738"/>
    </source>
</evidence>
<keyword evidence="7 11" id="KW-0460">Magnesium</keyword>
<dbReference type="GO" id="GO:0008686">
    <property type="term" value="F:3,4-dihydroxy-2-butanone-4-phosphate synthase activity"/>
    <property type="evidence" value="ECO:0007669"/>
    <property type="project" value="UniProtKB-UniRule"/>
</dbReference>
<evidence type="ECO:0000313" key="13">
    <source>
        <dbReference type="EMBL" id="BCL62328.1"/>
    </source>
</evidence>
<reference evidence="13" key="1">
    <citation type="submission" date="2020-09" db="EMBL/GenBank/DDBJ databases">
        <title>Desulfogranum mesoprofundum gen. nov., sp. nov., a novel mesophilic, sulfate-reducing chemolithoautotroph isolated from a deep-sea hydrothermal vent chimney in the Suiyo Seamount.</title>
        <authorList>
            <person name="Hashimoto Y."/>
            <person name="Nakagawa S."/>
        </authorList>
    </citation>
    <scope>NUCLEOTIDE SEQUENCE</scope>
    <source>
        <strain evidence="13">KT2</strain>
    </source>
</reference>
<dbReference type="InterPro" id="IPR000422">
    <property type="entry name" value="DHBP_synthase_RibB"/>
</dbReference>
<evidence type="ECO:0000256" key="3">
    <source>
        <dbReference type="ARBA" id="ARBA00012153"/>
    </source>
</evidence>
<gene>
    <name evidence="11 13" type="primary">ribB</name>
    <name evidence="13" type="ORF">DGMP_30210</name>
</gene>
<comment type="function">
    <text evidence="11 12">Catalyzes the conversion of D-ribulose 5-phosphate to formate and 3,4-dihydroxy-2-butanone 4-phosphate.</text>
</comment>
<feature type="binding site" evidence="11">
    <location>
        <position position="38"/>
    </location>
    <ligand>
        <name>Mg(2+)</name>
        <dbReference type="ChEBI" id="CHEBI:18420"/>
        <label>2</label>
    </ligand>
</feature>
<comment type="pathway">
    <text evidence="1 11 12">Cofactor biosynthesis; riboflavin biosynthesis; 2-hydroxy-3-oxobutyl phosphate from D-ribulose 5-phosphate: step 1/1.</text>
</comment>
<keyword evidence="6 11" id="KW-0479">Metal-binding</keyword>
<evidence type="ECO:0000256" key="6">
    <source>
        <dbReference type="ARBA" id="ARBA00022723"/>
    </source>
</evidence>
<dbReference type="PANTHER" id="PTHR21327:SF38">
    <property type="entry name" value="3,4-DIHYDROXY-2-BUTANONE 4-PHOSPHATE SYNTHASE"/>
    <property type="match status" value="1"/>
</dbReference>
<dbReference type="GO" id="GO:0009231">
    <property type="term" value="P:riboflavin biosynthetic process"/>
    <property type="evidence" value="ECO:0007669"/>
    <property type="project" value="UniProtKB-UniRule"/>
</dbReference>
<evidence type="ECO:0000256" key="10">
    <source>
        <dbReference type="ARBA" id="ARBA00060730"/>
    </source>
</evidence>
<dbReference type="EMBL" id="AP024086">
    <property type="protein sequence ID" value="BCL62328.1"/>
    <property type="molecule type" value="Genomic_DNA"/>
</dbReference>
<dbReference type="GO" id="GO:0005829">
    <property type="term" value="C:cytosol"/>
    <property type="evidence" value="ECO:0007669"/>
    <property type="project" value="TreeGrafter"/>
</dbReference>
<accession>A0A8D5JEC2</accession>
<dbReference type="HAMAP" id="MF_00180">
    <property type="entry name" value="RibB"/>
    <property type="match status" value="1"/>
</dbReference>
<organism evidence="13 14">
    <name type="scientific">Desulfomarina profundi</name>
    <dbReference type="NCBI Taxonomy" id="2772557"/>
    <lineage>
        <taxon>Bacteria</taxon>
        <taxon>Pseudomonadati</taxon>
        <taxon>Thermodesulfobacteriota</taxon>
        <taxon>Desulfobulbia</taxon>
        <taxon>Desulfobulbales</taxon>
        <taxon>Desulfobulbaceae</taxon>
        <taxon>Desulfomarina</taxon>
    </lineage>
</organism>
<evidence type="ECO:0000256" key="9">
    <source>
        <dbReference type="ARBA" id="ARBA00023239"/>
    </source>
</evidence>
<evidence type="ECO:0000256" key="12">
    <source>
        <dbReference type="RuleBase" id="RU003843"/>
    </source>
</evidence>
<comment type="cofactor">
    <cofactor evidence="11 12">
        <name>Mg(2+)</name>
        <dbReference type="ChEBI" id="CHEBI:18420"/>
    </cofactor>
    <cofactor evidence="11 12">
        <name>Mn(2+)</name>
        <dbReference type="ChEBI" id="CHEBI:29035"/>
    </cofactor>
    <text evidence="11 12">Binds 2 divalent metal cations per subunit. Magnesium or manganese.</text>
</comment>
<feature type="site" description="Essential for catalytic activity" evidence="11">
    <location>
        <position position="174"/>
    </location>
</feature>
<evidence type="ECO:0000256" key="11">
    <source>
        <dbReference type="HAMAP-Rule" id="MF_00180"/>
    </source>
</evidence>
<evidence type="ECO:0000256" key="5">
    <source>
        <dbReference type="ARBA" id="ARBA00022619"/>
    </source>
</evidence>
<evidence type="ECO:0000313" key="14">
    <source>
        <dbReference type="Proteomes" id="UP000826725"/>
    </source>
</evidence>
<feature type="binding site" evidence="11">
    <location>
        <begin position="37"/>
        <end position="38"/>
    </location>
    <ligand>
        <name>D-ribulose 5-phosphate</name>
        <dbReference type="ChEBI" id="CHEBI:58121"/>
    </ligand>
</feature>
<evidence type="ECO:0000256" key="4">
    <source>
        <dbReference type="ARBA" id="ARBA00018836"/>
    </source>
</evidence>
<dbReference type="NCBIfam" id="TIGR00506">
    <property type="entry name" value="ribB"/>
    <property type="match status" value="1"/>
</dbReference>
<dbReference type="Pfam" id="PF00926">
    <property type="entry name" value="DHBP_synthase"/>
    <property type="match status" value="1"/>
</dbReference>
<keyword evidence="14" id="KW-1185">Reference proteome</keyword>
<feature type="binding site" evidence="11">
    <location>
        <position position="42"/>
    </location>
    <ligand>
        <name>D-ribulose 5-phosphate</name>
        <dbReference type="ChEBI" id="CHEBI:58121"/>
    </ligand>
</feature>
<dbReference type="PANTHER" id="PTHR21327">
    <property type="entry name" value="GTP CYCLOHYDROLASE II-RELATED"/>
    <property type="match status" value="1"/>
</dbReference>
<feature type="binding site" evidence="11">
    <location>
        <position position="153"/>
    </location>
    <ligand>
        <name>Mg(2+)</name>
        <dbReference type="ChEBI" id="CHEBI:18420"/>
        <label>2</label>
    </ligand>
</feature>
<dbReference type="UniPathway" id="UPA00275">
    <property type="reaction ID" value="UER00399"/>
</dbReference>
<dbReference type="GO" id="GO:0030145">
    <property type="term" value="F:manganese ion binding"/>
    <property type="evidence" value="ECO:0007669"/>
    <property type="project" value="UniProtKB-UniRule"/>
</dbReference>
<keyword evidence="8 11" id="KW-0464">Manganese</keyword>
<comment type="similarity">
    <text evidence="10 11 12">Belongs to the DHBP synthase family.</text>
</comment>
<evidence type="ECO:0000256" key="1">
    <source>
        <dbReference type="ARBA" id="ARBA00004904"/>
    </source>
</evidence>
<protein>
    <recommendedName>
        <fullName evidence="4 11">3,4-dihydroxy-2-butanone 4-phosphate synthase</fullName>
        <shortName evidence="11 12">DHBP synthase</shortName>
        <ecNumber evidence="3 11">4.1.99.12</ecNumber>
    </recommendedName>
</protein>
<dbReference type="EC" id="4.1.99.12" evidence="3 11"/>
<dbReference type="FunFam" id="3.90.870.10:FF:000002">
    <property type="entry name" value="3,4-dihydroxy-2-butanone 4-phosphate synthase"/>
    <property type="match status" value="1"/>
</dbReference>
<comment type="subunit">
    <text evidence="2 11 12">Homodimer.</text>
</comment>
<proteinExistence type="inferred from homology"/>
<feature type="binding site" evidence="11">
    <location>
        <position position="38"/>
    </location>
    <ligand>
        <name>Mg(2+)</name>
        <dbReference type="ChEBI" id="CHEBI:18420"/>
        <label>1</label>
    </ligand>
</feature>
<dbReference type="KEGG" id="dbk:DGMP_30210"/>
<feature type="site" description="Essential for catalytic activity" evidence="11">
    <location>
        <position position="136"/>
    </location>
</feature>
<dbReference type="RefSeq" id="WP_228854695.1">
    <property type="nucleotide sequence ID" value="NZ_AP024086.1"/>
</dbReference>
<comment type="catalytic activity">
    <reaction evidence="11 12">
        <text>D-ribulose 5-phosphate = (2S)-2-hydroxy-3-oxobutyl phosphate + formate + H(+)</text>
        <dbReference type="Rhea" id="RHEA:18457"/>
        <dbReference type="ChEBI" id="CHEBI:15378"/>
        <dbReference type="ChEBI" id="CHEBI:15740"/>
        <dbReference type="ChEBI" id="CHEBI:58121"/>
        <dbReference type="ChEBI" id="CHEBI:58830"/>
        <dbReference type="EC" id="4.1.99.12"/>
    </reaction>
</comment>